<keyword evidence="7" id="KW-0460">Magnesium</keyword>
<comment type="cofactor">
    <cofactor evidence="1 8">
        <name>Mg(2+)</name>
        <dbReference type="ChEBI" id="CHEBI:18420"/>
    </cofactor>
</comment>
<dbReference type="PANTHER" id="PTHR13966">
    <property type="entry name" value="ENDONUCLEASE RELATED"/>
    <property type="match status" value="1"/>
</dbReference>
<evidence type="ECO:0000256" key="1">
    <source>
        <dbReference type="ARBA" id="ARBA00001946"/>
    </source>
</evidence>
<evidence type="ECO:0000259" key="11">
    <source>
        <dbReference type="SMART" id="SM00477"/>
    </source>
</evidence>
<dbReference type="EC" id="3.1.30.-" evidence="8"/>
<evidence type="ECO:0000256" key="4">
    <source>
        <dbReference type="ARBA" id="ARBA00022723"/>
    </source>
</evidence>
<dbReference type="Proteomes" id="UP001523528">
    <property type="component" value="Unassembled WGS sequence"/>
</dbReference>
<proteinExistence type="inferred from homology"/>
<feature type="signal peptide" evidence="10">
    <location>
        <begin position="1"/>
        <end position="43"/>
    </location>
</feature>
<dbReference type="Gene3D" id="3.40.570.10">
    <property type="entry name" value="Extracellular Endonuclease, subunit A"/>
    <property type="match status" value="1"/>
</dbReference>
<keyword evidence="14" id="KW-1185">Reference proteome</keyword>
<dbReference type="PROSITE" id="PS01070">
    <property type="entry name" value="NUCLEASE_NON_SPEC"/>
    <property type="match status" value="1"/>
</dbReference>
<dbReference type="RefSeq" id="WP_242012623.1">
    <property type="nucleotide sequence ID" value="NZ_JAMYZZ010000004.1"/>
</dbReference>
<accession>A0ABT1EY65</accession>
<evidence type="ECO:0000256" key="5">
    <source>
        <dbReference type="ARBA" id="ARBA00022759"/>
    </source>
</evidence>
<feature type="compositionally biased region" description="Basic and acidic residues" evidence="9">
    <location>
        <begin position="126"/>
        <end position="137"/>
    </location>
</feature>
<keyword evidence="10" id="KW-0732">Signal</keyword>
<comment type="similarity">
    <text evidence="2 8">Belongs to the DNA/RNA non-specific endonuclease family.</text>
</comment>
<feature type="region of interest" description="Disordered" evidence="9">
    <location>
        <begin position="123"/>
        <end position="150"/>
    </location>
</feature>
<feature type="chain" id="PRO_5045916321" description="Endonuclease" evidence="10">
    <location>
        <begin position="44"/>
        <end position="275"/>
    </location>
</feature>
<dbReference type="SMART" id="SM00477">
    <property type="entry name" value="NUC"/>
    <property type="match status" value="1"/>
</dbReference>
<dbReference type="InterPro" id="IPR020821">
    <property type="entry name" value="ENPP1-3/EXOG-like_nuc-like"/>
</dbReference>
<comment type="caution">
    <text evidence="13">The sequence shown here is derived from an EMBL/GenBank/DDBJ whole genome shotgun (WGS) entry which is preliminary data.</text>
</comment>
<dbReference type="EMBL" id="JAMYZZ010000004">
    <property type="protein sequence ID" value="MCP1257897.1"/>
    <property type="molecule type" value="Genomic_DNA"/>
</dbReference>
<evidence type="ECO:0000256" key="2">
    <source>
        <dbReference type="ARBA" id="ARBA00010052"/>
    </source>
</evidence>
<keyword evidence="3 8" id="KW-0540">Nuclease</keyword>
<evidence type="ECO:0000313" key="14">
    <source>
        <dbReference type="Proteomes" id="UP001523528"/>
    </source>
</evidence>
<dbReference type="InterPro" id="IPR044929">
    <property type="entry name" value="DNA/RNA_non-sp_Endonuclease_sf"/>
</dbReference>
<gene>
    <name evidence="13" type="ORF">NKW50_04740</name>
</gene>
<evidence type="ECO:0000256" key="7">
    <source>
        <dbReference type="ARBA" id="ARBA00022842"/>
    </source>
</evidence>
<protein>
    <recommendedName>
        <fullName evidence="8">Endonuclease</fullName>
        <ecNumber evidence="8">3.1.30.-</ecNumber>
    </recommendedName>
</protein>
<reference evidence="13 14" key="1">
    <citation type="submission" date="2022-06" db="EMBL/GenBank/DDBJ databases">
        <title>Acetobacer genomes from food samples.</title>
        <authorList>
            <person name="Sombolestani A."/>
        </authorList>
    </citation>
    <scope>NUCLEOTIDE SEQUENCE [LARGE SCALE GENOMIC DNA]</scope>
    <source>
        <strain evidence="13 14">R-83285</strain>
    </source>
</reference>
<evidence type="ECO:0000259" key="12">
    <source>
        <dbReference type="SMART" id="SM00892"/>
    </source>
</evidence>
<dbReference type="GO" id="GO:0004519">
    <property type="term" value="F:endonuclease activity"/>
    <property type="evidence" value="ECO:0007669"/>
    <property type="project" value="UniProtKB-KW"/>
</dbReference>
<dbReference type="PANTHER" id="PTHR13966:SF5">
    <property type="entry name" value="ENDONUCLEASE G, MITOCHONDRIAL"/>
    <property type="match status" value="1"/>
</dbReference>
<keyword evidence="5 8" id="KW-0255">Endonuclease</keyword>
<dbReference type="InterPro" id="IPR044925">
    <property type="entry name" value="His-Me_finger_sf"/>
</dbReference>
<dbReference type="InterPro" id="IPR040255">
    <property type="entry name" value="Non-specific_endonuclease"/>
</dbReference>
<dbReference type="SMART" id="SM00892">
    <property type="entry name" value="Endonuclease_NS"/>
    <property type="match status" value="1"/>
</dbReference>
<dbReference type="SUPFAM" id="SSF54060">
    <property type="entry name" value="His-Me finger endonucleases"/>
    <property type="match status" value="1"/>
</dbReference>
<dbReference type="InterPro" id="IPR001604">
    <property type="entry name" value="Endo_G_ENPP1-like_dom"/>
</dbReference>
<keyword evidence="6 8" id="KW-0378">Hydrolase</keyword>
<evidence type="ECO:0000256" key="8">
    <source>
        <dbReference type="RuleBase" id="RU366055"/>
    </source>
</evidence>
<evidence type="ECO:0000256" key="9">
    <source>
        <dbReference type="SAM" id="MobiDB-lite"/>
    </source>
</evidence>
<name>A0ABT1EY65_9PROT</name>
<organism evidence="13 14">
    <name type="scientific">Acetobacter lambici</name>
    <dbReference type="NCBI Taxonomy" id="1332824"/>
    <lineage>
        <taxon>Bacteria</taxon>
        <taxon>Pseudomonadati</taxon>
        <taxon>Pseudomonadota</taxon>
        <taxon>Alphaproteobacteria</taxon>
        <taxon>Acetobacterales</taxon>
        <taxon>Acetobacteraceae</taxon>
        <taxon>Acetobacter</taxon>
    </lineage>
</organism>
<evidence type="ECO:0000256" key="10">
    <source>
        <dbReference type="SAM" id="SignalP"/>
    </source>
</evidence>
<dbReference type="Pfam" id="PF01223">
    <property type="entry name" value="Endonuclease_NS"/>
    <property type="match status" value="1"/>
</dbReference>
<evidence type="ECO:0000313" key="13">
    <source>
        <dbReference type="EMBL" id="MCP1257897.1"/>
    </source>
</evidence>
<feature type="domain" description="DNA/RNA non-specific endonuclease/pyrophosphatase/phosphodiesterase" evidence="12">
    <location>
        <begin position="73"/>
        <end position="264"/>
    </location>
</feature>
<evidence type="ECO:0000256" key="6">
    <source>
        <dbReference type="ARBA" id="ARBA00022801"/>
    </source>
</evidence>
<keyword evidence="4 8" id="KW-0479">Metal-binding</keyword>
<feature type="domain" description="ENPP1-3/EXOG-like endonuclease/phosphodiesterase" evidence="11">
    <location>
        <begin position="74"/>
        <end position="264"/>
    </location>
</feature>
<evidence type="ECO:0000256" key="3">
    <source>
        <dbReference type="ARBA" id="ARBA00022722"/>
    </source>
</evidence>
<sequence length="275" mass="29970">MAGYGQGVSGTAIAQGANWFTVCPMRLLLAFVACCFVAAPAWAEEERCKAFGVNSQLPVLTSTRLEQGTALLCNRGYAALVSTVSHGPLWAAEHLRAQDMAAAAKLPRTGHFYADPRWPGGSGLSDYRRTKPYDRGHMAPSGDQPTPQGQQETYALSNIVPQASALNKGIWARMERKVRLLARREGELYVVTGPAFHLRPIATQGHDHVYVPSSVWKAVYSPTRNKAGVYVCKNRPVHPHCDQVSVQTLIRNAGVDPFPAVSAQVKAQVWRLPSP</sequence>
<dbReference type="InterPro" id="IPR018524">
    <property type="entry name" value="DNA/RNA_endonuclease_AS"/>
</dbReference>